<sequence>METITIERFIAAPVGEVFEWLADARNYPRATWVVLRQRLVAPGEGAFYGRGAVRQLVWVVGWFRERITSYDPPHEFGYLVERSFPPSRHEGGKLTFTEVAGGTRVEWTTTAEVRLPFAAAITRALVRPGVTYIFGKVLDAAAAELAKAPA</sequence>
<dbReference type="RefSeq" id="WP_150404905.1">
    <property type="nucleotide sequence ID" value="NZ_VXLC01000015.1"/>
</dbReference>
<organism evidence="1 2">
    <name type="scientific">Nocardia colli</name>
    <dbReference type="NCBI Taxonomy" id="2545717"/>
    <lineage>
        <taxon>Bacteria</taxon>
        <taxon>Bacillati</taxon>
        <taxon>Actinomycetota</taxon>
        <taxon>Actinomycetes</taxon>
        <taxon>Mycobacteriales</taxon>
        <taxon>Nocardiaceae</taxon>
        <taxon>Nocardia</taxon>
    </lineage>
</organism>
<gene>
    <name evidence="1" type="ORF">F3087_27195</name>
</gene>
<dbReference type="OrthoDB" id="4545830at2"/>
<name>A0A5N0E7E2_9NOCA</name>
<comment type="caution">
    <text evidence="1">The sequence shown here is derived from an EMBL/GenBank/DDBJ whole genome shotgun (WGS) entry which is preliminary data.</text>
</comment>
<protein>
    <submittedName>
        <fullName evidence="1">SRPBCC family protein</fullName>
    </submittedName>
</protein>
<dbReference type="CDD" id="cd07821">
    <property type="entry name" value="PYR_PYL_RCAR_like"/>
    <property type="match status" value="1"/>
</dbReference>
<accession>A0A5N0E7E2</accession>
<dbReference type="InterPro" id="IPR019587">
    <property type="entry name" value="Polyketide_cyclase/dehydratase"/>
</dbReference>
<reference evidence="1 2" key="1">
    <citation type="submission" date="2019-09" db="EMBL/GenBank/DDBJ databases">
        <authorList>
            <person name="Wang X."/>
        </authorList>
    </citation>
    <scope>NUCLEOTIDE SEQUENCE [LARGE SCALE GENOMIC DNA]</scope>
    <source>
        <strain evidence="1 2">CICC 11023</strain>
    </source>
</reference>
<dbReference type="Gene3D" id="3.30.530.20">
    <property type="match status" value="1"/>
</dbReference>
<proteinExistence type="predicted"/>
<dbReference type="AlphaFoldDB" id="A0A5N0E7E2"/>
<evidence type="ECO:0000313" key="2">
    <source>
        <dbReference type="Proteomes" id="UP000323876"/>
    </source>
</evidence>
<dbReference type="Proteomes" id="UP000323876">
    <property type="component" value="Unassembled WGS sequence"/>
</dbReference>
<dbReference type="InterPro" id="IPR023393">
    <property type="entry name" value="START-like_dom_sf"/>
</dbReference>
<dbReference type="Pfam" id="PF10604">
    <property type="entry name" value="Polyketide_cyc2"/>
    <property type="match status" value="1"/>
</dbReference>
<keyword evidence="2" id="KW-1185">Reference proteome</keyword>
<evidence type="ECO:0000313" key="1">
    <source>
        <dbReference type="EMBL" id="KAA8885347.1"/>
    </source>
</evidence>
<dbReference type="EMBL" id="VXLC01000015">
    <property type="protein sequence ID" value="KAA8885347.1"/>
    <property type="molecule type" value="Genomic_DNA"/>
</dbReference>
<dbReference type="SUPFAM" id="SSF55961">
    <property type="entry name" value="Bet v1-like"/>
    <property type="match status" value="1"/>
</dbReference>